<evidence type="ECO:0000259" key="7">
    <source>
        <dbReference type="Pfam" id="PF02769"/>
    </source>
</evidence>
<dbReference type="InterPro" id="IPR004536">
    <property type="entry name" value="SPS/SelD"/>
</dbReference>
<dbReference type="InterPro" id="IPR036921">
    <property type="entry name" value="PurM-like_N_sf"/>
</dbReference>
<evidence type="ECO:0000256" key="2">
    <source>
        <dbReference type="ARBA" id="ARBA00022741"/>
    </source>
</evidence>
<dbReference type="SUPFAM" id="SSF55326">
    <property type="entry name" value="PurM N-terminal domain-like"/>
    <property type="match status" value="1"/>
</dbReference>
<dbReference type="Gene3D" id="3.90.650.10">
    <property type="entry name" value="PurM-like C-terminal domain"/>
    <property type="match status" value="1"/>
</dbReference>
<keyword evidence="4" id="KW-0067">ATP-binding</keyword>
<dbReference type="PIRSF" id="PIRSF036407">
    <property type="entry name" value="Selenphspht_syn"/>
    <property type="match status" value="1"/>
</dbReference>
<evidence type="ECO:0000256" key="1">
    <source>
        <dbReference type="ARBA" id="ARBA00022679"/>
    </source>
</evidence>
<reference evidence="8" key="1">
    <citation type="submission" date="2018-05" db="EMBL/GenBank/DDBJ databases">
        <authorList>
            <person name="Lanie J.A."/>
            <person name="Ng W.-L."/>
            <person name="Kazmierczak K.M."/>
            <person name="Andrzejewski T.M."/>
            <person name="Davidsen T.M."/>
            <person name="Wayne K.J."/>
            <person name="Tettelin H."/>
            <person name="Glass J.I."/>
            <person name="Rusch D."/>
            <person name="Podicherti R."/>
            <person name="Tsui H.-C.T."/>
            <person name="Winkler M.E."/>
        </authorList>
    </citation>
    <scope>NUCLEOTIDE SEQUENCE</scope>
</reference>
<dbReference type="Pfam" id="PF02769">
    <property type="entry name" value="AIRS_C"/>
    <property type="match status" value="1"/>
</dbReference>
<keyword evidence="1" id="KW-0808">Transferase</keyword>
<evidence type="ECO:0000256" key="4">
    <source>
        <dbReference type="ARBA" id="ARBA00022840"/>
    </source>
</evidence>
<dbReference type="SUPFAM" id="SSF56042">
    <property type="entry name" value="PurM C-terminal domain-like"/>
    <property type="match status" value="1"/>
</dbReference>
<keyword evidence="2" id="KW-0547">Nucleotide-binding</keyword>
<dbReference type="GO" id="GO:0005737">
    <property type="term" value="C:cytoplasm"/>
    <property type="evidence" value="ECO:0007669"/>
    <property type="project" value="TreeGrafter"/>
</dbReference>
<dbReference type="InterPro" id="IPR010918">
    <property type="entry name" value="PurM-like_C_dom"/>
</dbReference>
<name>A0A382CSJ4_9ZZZZ</name>
<dbReference type="GO" id="GO:0016260">
    <property type="term" value="P:selenocysteine biosynthetic process"/>
    <property type="evidence" value="ECO:0007669"/>
    <property type="project" value="TreeGrafter"/>
</dbReference>
<dbReference type="FunFam" id="3.90.650.10:FF:000004">
    <property type="entry name" value="Selenide, water dikinase"/>
    <property type="match status" value="1"/>
</dbReference>
<accession>A0A382CSJ4</accession>
<feature type="domain" description="PurM-like C-terminal" evidence="7">
    <location>
        <begin position="108"/>
        <end position="279"/>
    </location>
</feature>
<sequence>MAVVLTVDFFPPIVDDPFTFGQIAAANSLSDVYAMGAKPIAALNIVGFPSDLDMSILAEILKGGASKALEAGIIIAGGHSVVDAEPKYGLSVTGIVNPGSQTANSNSKTGDLLVLTKPIGTGVITTAGKQEKVDDGVLKNAVEIMATLNKTASEAMISVGVNACSDVTGFGLLGHLREMMEGSGTGARIYKSKVPVIEGTEDLLNQGIAPGGTMRNLESLNPTVLWGKEILENDKILLCDAQTSGGLLISVDPNKADELQKSLSEAGTLSNQIVGEVYSPSENDPTIHVIG</sequence>
<evidence type="ECO:0000313" key="8">
    <source>
        <dbReference type="EMBL" id="SVB29075.1"/>
    </source>
</evidence>
<dbReference type="PANTHER" id="PTHR10256:SF0">
    <property type="entry name" value="INACTIVE SELENIDE, WATER DIKINASE-LIKE PROTEIN-RELATED"/>
    <property type="match status" value="1"/>
</dbReference>
<evidence type="ECO:0000256" key="5">
    <source>
        <dbReference type="ARBA" id="ARBA00023266"/>
    </source>
</evidence>
<dbReference type="InterPro" id="IPR016188">
    <property type="entry name" value="PurM-like_N"/>
</dbReference>
<dbReference type="PANTHER" id="PTHR10256">
    <property type="entry name" value="SELENIDE, WATER DIKINASE"/>
    <property type="match status" value="1"/>
</dbReference>
<dbReference type="NCBIfam" id="TIGR00476">
    <property type="entry name" value="selD"/>
    <property type="match status" value="1"/>
</dbReference>
<dbReference type="Pfam" id="PF00586">
    <property type="entry name" value="AIRS"/>
    <property type="match status" value="1"/>
</dbReference>
<dbReference type="GO" id="GO:0005524">
    <property type="term" value="F:ATP binding"/>
    <property type="evidence" value="ECO:0007669"/>
    <property type="project" value="UniProtKB-KW"/>
</dbReference>
<keyword evidence="3" id="KW-0418">Kinase</keyword>
<dbReference type="InterPro" id="IPR036676">
    <property type="entry name" value="PurM-like_C_sf"/>
</dbReference>
<evidence type="ECO:0000259" key="6">
    <source>
        <dbReference type="Pfam" id="PF00586"/>
    </source>
</evidence>
<gene>
    <name evidence="8" type="ORF">METZ01_LOCUS181929</name>
</gene>
<dbReference type="EMBL" id="UINC01035912">
    <property type="protein sequence ID" value="SVB29075.1"/>
    <property type="molecule type" value="Genomic_DNA"/>
</dbReference>
<dbReference type="NCBIfam" id="NF002098">
    <property type="entry name" value="PRK00943.1"/>
    <property type="match status" value="1"/>
</dbReference>
<evidence type="ECO:0000256" key="3">
    <source>
        <dbReference type="ARBA" id="ARBA00022777"/>
    </source>
</evidence>
<dbReference type="GO" id="GO:0004756">
    <property type="term" value="F:selenide, water dikinase activity"/>
    <property type="evidence" value="ECO:0007669"/>
    <property type="project" value="TreeGrafter"/>
</dbReference>
<feature type="domain" description="PurM-like N-terminal" evidence="6">
    <location>
        <begin position="2"/>
        <end position="96"/>
    </location>
</feature>
<dbReference type="AlphaFoldDB" id="A0A382CSJ4"/>
<protein>
    <recommendedName>
        <fullName evidence="9">PurM-like N-terminal domain-containing protein</fullName>
    </recommendedName>
</protein>
<dbReference type="Gene3D" id="3.30.1330.10">
    <property type="entry name" value="PurM-like, N-terminal domain"/>
    <property type="match status" value="1"/>
</dbReference>
<dbReference type="CDD" id="cd02195">
    <property type="entry name" value="SelD"/>
    <property type="match status" value="1"/>
</dbReference>
<organism evidence="8">
    <name type="scientific">marine metagenome</name>
    <dbReference type="NCBI Taxonomy" id="408172"/>
    <lineage>
        <taxon>unclassified sequences</taxon>
        <taxon>metagenomes</taxon>
        <taxon>ecological metagenomes</taxon>
    </lineage>
</organism>
<proteinExistence type="predicted"/>
<evidence type="ECO:0008006" key="9">
    <source>
        <dbReference type="Google" id="ProtNLM"/>
    </source>
</evidence>
<keyword evidence="5" id="KW-0711">Selenium</keyword>